<dbReference type="InterPro" id="IPR000357">
    <property type="entry name" value="HEAT"/>
</dbReference>
<keyword evidence="3" id="KW-0963">Cytoplasm</keyword>
<gene>
    <name evidence="7" type="ORF">PV08_09541</name>
</gene>
<dbReference type="EMBL" id="KN847498">
    <property type="protein sequence ID" value="KIW12265.1"/>
    <property type="molecule type" value="Genomic_DNA"/>
</dbReference>
<feature type="compositionally biased region" description="Basic residues" evidence="6">
    <location>
        <begin position="496"/>
        <end position="508"/>
    </location>
</feature>
<dbReference type="RefSeq" id="XP_016232481.1">
    <property type="nucleotide sequence ID" value="XM_016383858.1"/>
</dbReference>
<dbReference type="GO" id="GO:0034657">
    <property type="term" value="C:GID complex"/>
    <property type="evidence" value="ECO:0007669"/>
    <property type="project" value="TreeGrafter"/>
</dbReference>
<dbReference type="HOGENOM" id="CLU_002741_2_0_1"/>
<evidence type="ECO:0000256" key="3">
    <source>
        <dbReference type="ARBA" id="ARBA00022490"/>
    </source>
</evidence>
<dbReference type="PANTHER" id="PTHR15651">
    <property type="entry name" value="ARMADILLO REPEAT-CONTAINING PROTEIN 8"/>
    <property type="match status" value="1"/>
</dbReference>
<dbReference type="InterPro" id="IPR000225">
    <property type="entry name" value="Armadillo"/>
</dbReference>
<proteinExistence type="predicted"/>
<organism evidence="7 8">
    <name type="scientific">Exophiala spinifera</name>
    <dbReference type="NCBI Taxonomy" id="91928"/>
    <lineage>
        <taxon>Eukaryota</taxon>
        <taxon>Fungi</taxon>
        <taxon>Dikarya</taxon>
        <taxon>Ascomycota</taxon>
        <taxon>Pezizomycotina</taxon>
        <taxon>Eurotiomycetes</taxon>
        <taxon>Chaetothyriomycetidae</taxon>
        <taxon>Chaetothyriales</taxon>
        <taxon>Herpotrichiellaceae</taxon>
        <taxon>Exophiala</taxon>
    </lineage>
</organism>
<keyword evidence="4" id="KW-0677">Repeat</keyword>
<evidence type="ECO:0000256" key="5">
    <source>
        <dbReference type="ARBA" id="ARBA00023242"/>
    </source>
</evidence>
<feature type="region of interest" description="Disordered" evidence="6">
    <location>
        <begin position="490"/>
        <end position="511"/>
    </location>
</feature>
<accession>A0A0D2B0M8</accession>
<protein>
    <submittedName>
        <fullName evidence="7">Uncharacterized protein</fullName>
    </submittedName>
</protein>
<dbReference type="GO" id="GO:0005634">
    <property type="term" value="C:nucleus"/>
    <property type="evidence" value="ECO:0007669"/>
    <property type="project" value="UniProtKB-SubCell"/>
</dbReference>
<dbReference type="Proteomes" id="UP000053328">
    <property type="component" value="Unassembled WGS sequence"/>
</dbReference>
<dbReference type="VEuPathDB" id="FungiDB:PV08_09541"/>
<evidence type="ECO:0000256" key="6">
    <source>
        <dbReference type="SAM" id="MobiDB-lite"/>
    </source>
</evidence>
<keyword evidence="5" id="KW-0539">Nucleus</keyword>
<evidence type="ECO:0000313" key="7">
    <source>
        <dbReference type="EMBL" id="KIW12265.1"/>
    </source>
</evidence>
<dbReference type="SMART" id="SM00185">
    <property type="entry name" value="ARM"/>
    <property type="match status" value="4"/>
</dbReference>
<name>A0A0D2B0M8_9EURO</name>
<evidence type="ECO:0000256" key="2">
    <source>
        <dbReference type="ARBA" id="ARBA00004496"/>
    </source>
</evidence>
<evidence type="ECO:0000256" key="1">
    <source>
        <dbReference type="ARBA" id="ARBA00004123"/>
    </source>
</evidence>
<dbReference type="OrthoDB" id="5559898at2759"/>
<evidence type="ECO:0000256" key="4">
    <source>
        <dbReference type="ARBA" id="ARBA00022737"/>
    </source>
</evidence>
<dbReference type="SUPFAM" id="SSF48371">
    <property type="entry name" value="ARM repeat"/>
    <property type="match status" value="2"/>
</dbReference>
<dbReference type="InterPro" id="IPR011989">
    <property type="entry name" value="ARM-like"/>
</dbReference>
<keyword evidence="8" id="KW-1185">Reference proteome</keyword>
<dbReference type="GO" id="GO:0043161">
    <property type="term" value="P:proteasome-mediated ubiquitin-dependent protein catabolic process"/>
    <property type="evidence" value="ECO:0007669"/>
    <property type="project" value="TreeGrafter"/>
</dbReference>
<sequence>MAFSSQGATTMLQPLTDLHAATDPAAVSQVLKKIKYELSGHSSRKADFVHNGLIHLLDKSLAGLVVTPRTDENELTLTHTAQVLCVIAHEGPSFVQPILETDILQSLLRCLLQPLASKTVLTILRCLNAVAENMPPSSPGQWPQDGRLADLLYSKQYIQSTTRVVGIAGETLASQQACDAMLALLAKTLSSEQHKRALVDNGMLTILAARLASFVVSEGLVPPDTEALDSDNGDVSILPDPAPSFAHLSPVLETICLFIERSSDRAATFLTDPSIKAVFPDIKDDFAPSDIRRAPSGAAYFSGGAVPRSRPQGPFDALLPLTLVLEKSNSPFPPLPPLGSTAAIPKRRASFHPATPTFQQPSPEQDPDDLEESSVISWLLYMVRASKGKRRMLAAKLLVNLYSLNFVKKERGTSFASLLVPILTRMLEVDVLKSDSLQQGSGVYLGNGLHYAKEVPAVLAVLIMDDPAMQTVAVEGRAIVNLSTGLKSTFEGPSGRKQKPWQPRKAHGSHADVSIPAAKLGGPAPSPAVRREMEYRKGCLQALAAIAPFDDDYRRAICDQGVLHYLVLSLELYQIENIDDPEMEITGNSAPVIMAACGIVRVLTRSVKALRTKIIEAEVTKPIIKLMNSTNPEVRIAATQVLANLAIDFSPVKESVGDPNVVKKLCEQAHSANARLRFESLWALKQLVCNSSRKLKQDVVDELGPSWIKLLIKTNPGDIPEGEVIGLVERDYPPLSGYQRASSGTEKTNDIVMSGGFGDSRRLPPGRSVGDAGLDQTGFDMRHTPEDDTEIQAQVLDLLRNLFCGDNASELVKYIFDEWGQDEFFRIMLDRLRPRTLAGPTRKENSSTPAPTTIVIKVLYILAHIGACETKWRNLITSQQALMKQVLSFSGHEDREIRAQVCWISINLTYEDDMSERAACRQRAQDLQRYGYVTHMRKLEDDADINVRERAKTALHLLSKLLLP</sequence>
<feature type="region of interest" description="Disordered" evidence="6">
    <location>
        <begin position="738"/>
        <end position="766"/>
    </location>
</feature>
<dbReference type="InterPro" id="IPR038739">
    <property type="entry name" value="ARMC8/Vid28"/>
</dbReference>
<dbReference type="STRING" id="91928.A0A0D2B0M8"/>
<dbReference type="Pfam" id="PF02985">
    <property type="entry name" value="HEAT"/>
    <property type="match status" value="1"/>
</dbReference>
<dbReference type="PANTHER" id="PTHR15651:SF7">
    <property type="entry name" value="ARMADILLO REPEAT-CONTAINING PROTEIN 8"/>
    <property type="match status" value="1"/>
</dbReference>
<dbReference type="InterPro" id="IPR016024">
    <property type="entry name" value="ARM-type_fold"/>
</dbReference>
<dbReference type="AlphaFoldDB" id="A0A0D2B0M8"/>
<reference evidence="7 8" key="1">
    <citation type="submission" date="2015-01" db="EMBL/GenBank/DDBJ databases">
        <title>The Genome Sequence of Exophiala spinifera CBS89968.</title>
        <authorList>
            <consortium name="The Broad Institute Genomics Platform"/>
            <person name="Cuomo C."/>
            <person name="de Hoog S."/>
            <person name="Gorbushina A."/>
            <person name="Stielow B."/>
            <person name="Teixiera M."/>
            <person name="Abouelleil A."/>
            <person name="Chapman S.B."/>
            <person name="Priest M."/>
            <person name="Young S.K."/>
            <person name="Wortman J."/>
            <person name="Nusbaum C."/>
            <person name="Birren B."/>
        </authorList>
    </citation>
    <scope>NUCLEOTIDE SEQUENCE [LARGE SCALE GENOMIC DNA]</scope>
    <source>
        <strain evidence="7 8">CBS 89968</strain>
    </source>
</reference>
<dbReference type="GO" id="GO:0005737">
    <property type="term" value="C:cytoplasm"/>
    <property type="evidence" value="ECO:0007669"/>
    <property type="project" value="UniProtKB-SubCell"/>
</dbReference>
<evidence type="ECO:0000313" key="8">
    <source>
        <dbReference type="Proteomes" id="UP000053328"/>
    </source>
</evidence>
<dbReference type="Gene3D" id="1.25.10.10">
    <property type="entry name" value="Leucine-rich Repeat Variant"/>
    <property type="match status" value="3"/>
</dbReference>
<dbReference type="GeneID" id="27336624"/>
<comment type="subcellular location">
    <subcellularLocation>
        <location evidence="2">Cytoplasm</location>
    </subcellularLocation>
    <subcellularLocation>
        <location evidence="1">Nucleus</location>
    </subcellularLocation>
</comment>